<feature type="transmembrane region" description="Helical" evidence="8">
    <location>
        <begin position="245"/>
        <end position="272"/>
    </location>
</feature>
<comment type="caution">
    <text evidence="9">The sequence shown here is derived from an EMBL/GenBank/DDBJ whole genome shotgun (WGS) entry which is preliminary data.</text>
</comment>
<evidence type="ECO:0000256" key="6">
    <source>
        <dbReference type="ARBA" id="ARBA00022989"/>
    </source>
</evidence>
<dbReference type="GO" id="GO:0005886">
    <property type="term" value="C:plasma membrane"/>
    <property type="evidence" value="ECO:0007669"/>
    <property type="project" value="UniProtKB-SubCell"/>
</dbReference>
<comment type="subcellular location">
    <subcellularLocation>
        <location evidence="1">Cell membrane</location>
        <topology evidence="1">Multi-pass membrane protein</topology>
    </subcellularLocation>
</comment>
<evidence type="ECO:0000256" key="2">
    <source>
        <dbReference type="ARBA" id="ARBA00007935"/>
    </source>
</evidence>
<dbReference type="PANTHER" id="PTHR30472">
    <property type="entry name" value="FERRIC ENTEROBACTIN TRANSPORT SYSTEM PERMEASE PROTEIN"/>
    <property type="match status" value="1"/>
</dbReference>
<feature type="transmembrane region" description="Helical" evidence="8">
    <location>
        <begin position="102"/>
        <end position="120"/>
    </location>
</feature>
<dbReference type="Proteomes" id="UP000317209">
    <property type="component" value="Unassembled WGS sequence"/>
</dbReference>
<dbReference type="Gene3D" id="1.10.3470.10">
    <property type="entry name" value="ABC transporter involved in vitamin B12 uptake, BtuC"/>
    <property type="match status" value="1"/>
</dbReference>
<keyword evidence="5 8" id="KW-0812">Transmembrane</keyword>
<reference evidence="9 10" key="1">
    <citation type="submission" date="2019-06" db="EMBL/GenBank/DDBJ databases">
        <title>Sequencing the genomes of 1000 actinobacteria strains.</title>
        <authorList>
            <person name="Klenk H.-P."/>
        </authorList>
    </citation>
    <scope>NUCLEOTIDE SEQUENCE [LARGE SCALE GENOMIC DNA]</scope>
    <source>
        <strain evidence="9 10">DSM 20169</strain>
    </source>
</reference>
<keyword evidence="6 8" id="KW-1133">Transmembrane helix</keyword>
<dbReference type="OrthoDB" id="4455417at2"/>
<dbReference type="EMBL" id="VFOX01000001">
    <property type="protein sequence ID" value="TQL86989.1"/>
    <property type="molecule type" value="Genomic_DNA"/>
</dbReference>
<feature type="transmembrane region" description="Helical" evidence="8">
    <location>
        <begin position="20"/>
        <end position="39"/>
    </location>
</feature>
<dbReference type="RefSeq" id="WP_141872787.1">
    <property type="nucleotide sequence ID" value="NZ_VFOX01000001.1"/>
</dbReference>
<evidence type="ECO:0000256" key="4">
    <source>
        <dbReference type="ARBA" id="ARBA00022475"/>
    </source>
</evidence>
<keyword evidence="4" id="KW-1003">Cell membrane</keyword>
<keyword evidence="10" id="KW-1185">Reference proteome</keyword>
<dbReference type="Pfam" id="PF01032">
    <property type="entry name" value="FecCD"/>
    <property type="match status" value="1"/>
</dbReference>
<comment type="similarity">
    <text evidence="2">Belongs to the binding-protein-dependent transport system permease family. FecCD subfamily.</text>
</comment>
<evidence type="ECO:0000313" key="10">
    <source>
        <dbReference type="Proteomes" id="UP000317209"/>
    </source>
</evidence>
<keyword evidence="7 8" id="KW-0472">Membrane</keyword>
<gene>
    <name evidence="9" type="ORF">FB560_2655</name>
</gene>
<evidence type="ECO:0000256" key="1">
    <source>
        <dbReference type="ARBA" id="ARBA00004651"/>
    </source>
</evidence>
<accession>A0A543BQ84</accession>
<feature type="transmembrane region" description="Helical" evidence="8">
    <location>
        <begin position="204"/>
        <end position="225"/>
    </location>
</feature>
<feature type="transmembrane region" description="Helical" evidence="8">
    <location>
        <begin position="155"/>
        <end position="174"/>
    </location>
</feature>
<organism evidence="9 10">
    <name type="scientific">Microbacterium saperdae</name>
    <dbReference type="NCBI Taxonomy" id="69368"/>
    <lineage>
        <taxon>Bacteria</taxon>
        <taxon>Bacillati</taxon>
        <taxon>Actinomycetota</taxon>
        <taxon>Actinomycetes</taxon>
        <taxon>Micrococcales</taxon>
        <taxon>Microbacteriaceae</taxon>
        <taxon>Microbacterium</taxon>
    </lineage>
</organism>
<evidence type="ECO:0000256" key="8">
    <source>
        <dbReference type="SAM" id="Phobius"/>
    </source>
</evidence>
<evidence type="ECO:0000256" key="3">
    <source>
        <dbReference type="ARBA" id="ARBA00022448"/>
    </source>
</evidence>
<feature type="transmembrane region" description="Helical" evidence="8">
    <location>
        <begin position="126"/>
        <end position="148"/>
    </location>
</feature>
<protein>
    <submittedName>
        <fullName evidence="9">Iron complex transport system permease protein</fullName>
    </submittedName>
</protein>
<evidence type="ECO:0000256" key="7">
    <source>
        <dbReference type="ARBA" id="ARBA00023136"/>
    </source>
</evidence>
<feature type="transmembrane region" description="Helical" evidence="8">
    <location>
        <begin position="312"/>
        <end position="332"/>
    </location>
</feature>
<dbReference type="CDD" id="cd06550">
    <property type="entry name" value="TM_ABC_iron-siderophores_like"/>
    <property type="match status" value="1"/>
</dbReference>
<dbReference type="GO" id="GO:0033214">
    <property type="term" value="P:siderophore-iron import into cell"/>
    <property type="evidence" value="ECO:0007669"/>
    <property type="project" value="TreeGrafter"/>
</dbReference>
<dbReference type="GO" id="GO:0022857">
    <property type="term" value="F:transmembrane transporter activity"/>
    <property type="evidence" value="ECO:0007669"/>
    <property type="project" value="InterPro"/>
</dbReference>
<dbReference type="SUPFAM" id="SSF81345">
    <property type="entry name" value="ABC transporter involved in vitamin B12 uptake, BtuC"/>
    <property type="match status" value="1"/>
</dbReference>
<dbReference type="InterPro" id="IPR037294">
    <property type="entry name" value="ABC_BtuC-like"/>
</dbReference>
<sequence length="340" mass="34659">MSIASVIAVPFATRRRRRIIWIASSFVLLALAIAGLSLGDAAIPVPDVFAALFGRGEAGTRLIVVGWRLPRVVLGAAIGAMLALSGALFQVITRNPLGSPDILGFSAGAYTGALLVIIGGSVSTVALTAGAVGGGIASAALVFALVAWRGAGGTRLIIVGIALTAMLGAVNTMIELAADDVVAHTAAIWGAGSLNGIDGRWMPLILITFVLGGLAVAALAPGLTLYELGEDRATSLGVRPVRLRITAMLVGVVLLAVTIAAAGPIAFVALAAPQIARRVWRSGPMPFAASAMTGAVLLMFSDLLAARLFAPTMLPTGLVTIGIGGLYLAWMLSAANRRRR</sequence>
<name>A0A543BQ84_9MICO</name>
<dbReference type="AlphaFoldDB" id="A0A543BQ84"/>
<keyword evidence="3" id="KW-0813">Transport</keyword>
<feature type="transmembrane region" description="Helical" evidence="8">
    <location>
        <begin position="72"/>
        <end position="90"/>
    </location>
</feature>
<evidence type="ECO:0000256" key="5">
    <source>
        <dbReference type="ARBA" id="ARBA00022692"/>
    </source>
</evidence>
<dbReference type="PANTHER" id="PTHR30472:SF24">
    <property type="entry name" value="FERRIC ENTEROBACTIN TRANSPORT SYSTEM PERMEASE PROTEIN FEPG"/>
    <property type="match status" value="1"/>
</dbReference>
<evidence type="ECO:0000313" key="9">
    <source>
        <dbReference type="EMBL" id="TQL86989.1"/>
    </source>
</evidence>
<proteinExistence type="inferred from homology"/>
<dbReference type="InterPro" id="IPR000522">
    <property type="entry name" value="ABC_transptr_permease_BtuC"/>
</dbReference>